<organism evidence="1 2">
    <name type="scientific">Alteromonas stellipolaris</name>
    <dbReference type="NCBI Taxonomy" id="233316"/>
    <lineage>
        <taxon>Bacteria</taxon>
        <taxon>Pseudomonadati</taxon>
        <taxon>Pseudomonadota</taxon>
        <taxon>Gammaproteobacteria</taxon>
        <taxon>Alteromonadales</taxon>
        <taxon>Alteromonadaceae</taxon>
        <taxon>Alteromonas/Salinimonas group</taxon>
        <taxon>Alteromonas</taxon>
    </lineage>
</organism>
<gene>
    <name evidence="1" type="ORF">AVL57_00980</name>
</gene>
<keyword evidence="1" id="KW-0614">Plasmid</keyword>
<accession>A0ABM5YQ04</accession>
<keyword evidence="2" id="KW-1185">Reference proteome</keyword>
<evidence type="ECO:0000313" key="2">
    <source>
        <dbReference type="Proteomes" id="UP000056750"/>
    </source>
</evidence>
<protein>
    <submittedName>
        <fullName evidence="1">Uncharacterized protein</fullName>
    </submittedName>
</protein>
<evidence type="ECO:0000313" key="1">
    <source>
        <dbReference type="EMBL" id="AMJ76747.1"/>
    </source>
</evidence>
<reference evidence="1 2" key="1">
    <citation type="submission" date="2015-12" db="EMBL/GenBank/DDBJ databases">
        <title>Intraspecies pangenome expansion in the marine bacterium Alteromonas.</title>
        <authorList>
            <person name="Lopez-Perez M."/>
            <person name="Rodriguez-Valera F."/>
        </authorList>
    </citation>
    <scope>NUCLEOTIDE SEQUENCE [LARGE SCALE GENOMIC DNA]</scope>
    <source>
        <strain evidence="1 2">LMG 21861</strain>
        <plasmid evidence="1 2">pASTE61-200</plasmid>
    </source>
</reference>
<proteinExistence type="predicted"/>
<sequence length="84" mass="9718">MEKYKTGGTLAEVKEIFHTDSTNSYKLLAKRHVSGAWFITYFKPTKRHAFISCTASEKPRFFRTEIALFKALLQISPLFKCEIV</sequence>
<dbReference type="Proteomes" id="UP000056750">
    <property type="component" value="Plasmid pASTE61-200"/>
</dbReference>
<dbReference type="EMBL" id="CP013927">
    <property type="protein sequence ID" value="AMJ76747.1"/>
    <property type="molecule type" value="Genomic_DNA"/>
</dbReference>
<geneLocation type="plasmid" evidence="1 2">
    <name>pASTE61-200</name>
</geneLocation>
<name>A0ABM5YQ04_9ALTE</name>